<organism evidence="1">
    <name type="scientific">Rhipicephalus microplus</name>
    <name type="common">Cattle tick</name>
    <name type="synonym">Boophilus microplus</name>
    <dbReference type="NCBI Taxonomy" id="6941"/>
    <lineage>
        <taxon>Eukaryota</taxon>
        <taxon>Metazoa</taxon>
        <taxon>Ecdysozoa</taxon>
        <taxon>Arthropoda</taxon>
        <taxon>Chelicerata</taxon>
        <taxon>Arachnida</taxon>
        <taxon>Acari</taxon>
        <taxon>Parasitiformes</taxon>
        <taxon>Ixodida</taxon>
        <taxon>Ixodoidea</taxon>
        <taxon>Ixodidae</taxon>
        <taxon>Rhipicephalinae</taxon>
        <taxon>Rhipicephalus</taxon>
        <taxon>Boophilus</taxon>
    </lineage>
</organism>
<evidence type="ECO:0000313" key="1">
    <source>
        <dbReference type="EMBL" id="NOV43584.1"/>
    </source>
</evidence>
<name>A0A6M2DCL0_RHIMP</name>
<reference evidence="1" key="1">
    <citation type="submission" date="2019-09" db="EMBL/GenBank/DDBJ databases">
        <title>Organ-specific transcriptomic study of the physiology of the cattle tick, Rhipicephalus microplus.</title>
        <authorList>
            <person name="Tirloni L."/>
            <person name="Braz G."/>
            <person name="Gandara A.C.P."/>
            <person name="Sabadin G.A."/>
            <person name="da Silva R.M."/>
            <person name="Guizzo M.G."/>
            <person name="Machado J.A."/>
            <person name="Costa E.P."/>
            <person name="Gomes H.F."/>
            <person name="Moraes J."/>
            <person name="Mota M.B.S."/>
            <person name="Mesquita R.D."/>
            <person name="Alvarenga P.H."/>
            <person name="Alves F."/>
            <person name="Seixas A."/>
            <person name="da Fonseca R.N."/>
            <person name="Fogaca A."/>
            <person name="Logullo C."/>
            <person name="Tanaka A."/>
            <person name="Daffre S."/>
            <person name="Termignoni C."/>
            <person name="Vaz I.S.Jr."/>
            <person name="Oliveira P.L."/>
            <person name="Ribeiro J.M."/>
        </authorList>
    </citation>
    <scope>NUCLEOTIDE SEQUENCE</scope>
    <source>
        <strain evidence="1">Porto Alegre</strain>
    </source>
</reference>
<protein>
    <submittedName>
        <fullName evidence="1">Putative secreted protein ovary overexpressed</fullName>
    </submittedName>
</protein>
<proteinExistence type="predicted"/>
<dbReference type="EMBL" id="GHWJ01010847">
    <property type="protein sequence ID" value="NOV43584.1"/>
    <property type="molecule type" value="Transcribed_RNA"/>
</dbReference>
<accession>A0A6M2DCL0</accession>
<sequence>MISLFILRTCLSKSVDLMFRKQQCICVALLSFKGVSAFLCKPFAQTSKHSQACLECSMHGSLAGCEFSM</sequence>
<dbReference type="AlphaFoldDB" id="A0A6M2DCL0"/>